<dbReference type="PANTHER" id="PTHR10745">
    <property type="entry name" value="GLYCYL-TRNA SYNTHETASE/DNA POLYMERASE SUBUNIT GAMMA-2"/>
    <property type="match status" value="1"/>
</dbReference>
<evidence type="ECO:0008006" key="4">
    <source>
        <dbReference type="Google" id="ProtNLM"/>
    </source>
</evidence>
<gene>
    <name evidence="2" type="ORF">U9M48_032349</name>
</gene>
<dbReference type="InterPro" id="IPR045864">
    <property type="entry name" value="aa-tRNA-synth_II/BPL/LPL"/>
</dbReference>
<dbReference type="GO" id="GO:0070150">
    <property type="term" value="P:mitochondrial glycyl-tRNA aminoacylation"/>
    <property type="evidence" value="ECO:0007669"/>
    <property type="project" value="TreeGrafter"/>
</dbReference>
<dbReference type="PRINTS" id="PR01043">
    <property type="entry name" value="TRNASYNTHGLY"/>
</dbReference>
<dbReference type="NCBIfam" id="TIGR00389">
    <property type="entry name" value="glyS_dimeric"/>
    <property type="match status" value="1"/>
</dbReference>
<comment type="subunit">
    <text evidence="1">Homodimer.</text>
</comment>
<name>A0AAQ3X5B1_PASNO</name>
<sequence length="279" mass="30789">MLLLRRVFGLLSSPSPRAPLVKSFLPLLRPPRTLAPEARRLASMAAAPAPSAGGASATMSRDAFRAAVTNTLERRLFFVPSFKIYGGVAGLYDYGPPGCAVKANVLAFWRQHFVLEEGMLEVDCPCVTPEVVLKASGHVDKFTDLMVKDEKTGNCYRADHLLKDFCKDKLEKDHTLSQEMAEEYNRVLAILDDLSAEQLGAKIREYGIVAPDTKNPLSEPYPFNLMFQTSIGPSGLSPGYMRPETAQGIFVNFKDLYYYNGNKLPFAAAQIGQAFRNEA</sequence>
<evidence type="ECO:0000256" key="1">
    <source>
        <dbReference type="ARBA" id="ARBA00011738"/>
    </source>
</evidence>
<dbReference type="GO" id="GO:0004820">
    <property type="term" value="F:glycine-tRNA ligase activity"/>
    <property type="evidence" value="ECO:0007669"/>
    <property type="project" value="InterPro"/>
</dbReference>
<protein>
    <recommendedName>
        <fullName evidence="4">Glycine--tRNA ligase</fullName>
    </recommendedName>
</protein>
<dbReference type="EMBL" id="CP144751">
    <property type="protein sequence ID" value="WVZ85416.1"/>
    <property type="molecule type" value="Genomic_DNA"/>
</dbReference>
<dbReference type="GO" id="GO:0005739">
    <property type="term" value="C:mitochondrion"/>
    <property type="evidence" value="ECO:0007669"/>
    <property type="project" value="TreeGrafter"/>
</dbReference>
<dbReference type="Proteomes" id="UP001341281">
    <property type="component" value="Chromosome 07"/>
</dbReference>
<keyword evidence="3" id="KW-1185">Reference proteome</keyword>
<dbReference type="PANTHER" id="PTHR10745:SF17">
    <property type="entry name" value="GLYCINE--TRNA LIGASE"/>
    <property type="match status" value="1"/>
</dbReference>
<dbReference type="FunFam" id="3.30.40.230:FF:000001">
    <property type="entry name" value="Glycine--tRNA ligase"/>
    <property type="match status" value="1"/>
</dbReference>
<evidence type="ECO:0000313" key="2">
    <source>
        <dbReference type="EMBL" id="WVZ85416.1"/>
    </source>
</evidence>
<evidence type="ECO:0000313" key="3">
    <source>
        <dbReference type="Proteomes" id="UP001341281"/>
    </source>
</evidence>
<dbReference type="InterPro" id="IPR002315">
    <property type="entry name" value="tRNA-synt_gly"/>
</dbReference>
<dbReference type="SUPFAM" id="SSF55681">
    <property type="entry name" value="Class II aaRS and biotin synthetases"/>
    <property type="match status" value="1"/>
</dbReference>
<dbReference type="AlphaFoldDB" id="A0AAQ3X5B1"/>
<accession>A0AAQ3X5B1</accession>
<dbReference type="InterPro" id="IPR027031">
    <property type="entry name" value="Gly-tRNA_synthase/POLG2"/>
</dbReference>
<dbReference type="Gene3D" id="3.30.930.10">
    <property type="entry name" value="Bira Bifunctional Protein, Domain 2"/>
    <property type="match status" value="1"/>
</dbReference>
<reference evidence="2 3" key="1">
    <citation type="submission" date="2024-02" db="EMBL/GenBank/DDBJ databases">
        <title>High-quality chromosome-scale genome assembly of Pensacola bahiagrass (Paspalum notatum Flugge var. saurae).</title>
        <authorList>
            <person name="Vega J.M."/>
            <person name="Podio M."/>
            <person name="Orjuela J."/>
            <person name="Siena L.A."/>
            <person name="Pessino S.C."/>
            <person name="Combes M.C."/>
            <person name="Mariac C."/>
            <person name="Albertini E."/>
            <person name="Pupilli F."/>
            <person name="Ortiz J.P.A."/>
            <person name="Leblanc O."/>
        </authorList>
    </citation>
    <scope>NUCLEOTIDE SEQUENCE [LARGE SCALE GENOMIC DNA]</scope>
    <source>
        <strain evidence="2">R1</strain>
        <tissue evidence="2">Leaf</tissue>
    </source>
</reference>
<proteinExistence type="predicted"/>
<dbReference type="GO" id="GO:0005524">
    <property type="term" value="F:ATP binding"/>
    <property type="evidence" value="ECO:0007669"/>
    <property type="project" value="InterPro"/>
</dbReference>
<dbReference type="Gene3D" id="3.30.40.230">
    <property type="match status" value="1"/>
</dbReference>
<organism evidence="2 3">
    <name type="scientific">Paspalum notatum var. saurae</name>
    <dbReference type="NCBI Taxonomy" id="547442"/>
    <lineage>
        <taxon>Eukaryota</taxon>
        <taxon>Viridiplantae</taxon>
        <taxon>Streptophyta</taxon>
        <taxon>Embryophyta</taxon>
        <taxon>Tracheophyta</taxon>
        <taxon>Spermatophyta</taxon>
        <taxon>Magnoliopsida</taxon>
        <taxon>Liliopsida</taxon>
        <taxon>Poales</taxon>
        <taxon>Poaceae</taxon>
        <taxon>PACMAD clade</taxon>
        <taxon>Panicoideae</taxon>
        <taxon>Andropogonodae</taxon>
        <taxon>Paspaleae</taxon>
        <taxon>Paspalinae</taxon>
        <taxon>Paspalum</taxon>
    </lineage>
</organism>